<organism evidence="7 8">
    <name type="scientific">Williamsia marianensis</name>
    <dbReference type="NCBI Taxonomy" id="85044"/>
    <lineage>
        <taxon>Bacteria</taxon>
        <taxon>Bacillati</taxon>
        <taxon>Actinomycetota</taxon>
        <taxon>Actinomycetes</taxon>
        <taxon>Mycobacteriales</taxon>
        <taxon>Nocardiaceae</taxon>
        <taxon>Williamsia</taxon>
    </lineage>
</organism>
<dbReference type="Gene3D" id="3.30.465.10">
    <property type="match status" value="1"/>
</dbReference>
<dbReference type="InterPro" id="IPR036318">
    <property type="entry name" value="FAD-bd_PCMH-like_sf"/>
</dbReference>
<proteinExistence type="inferred from homology"/>
<dbReference type="InterPro" id="IPR016167">
    <property type="entry name" value="FAD-bd_PCMH_sub1"/>
</dbReference>
<dbReference type="Gene3D" id="3.40.462.20">
    <property type="match status" value="1"/>
</dbReference>
<dbReference type="Pfam" id="PF08031">
    <property type="entry name" value="BBE"/>
    <property type="match status" value="1"/>
</dbReference>
<dbReference type="InterPro" id="IPR006311">
    <property type="entry name" value="TAT_signal"/>
</dbReference>
<evidence type="ECO:0000313" key="8">
    <source>
        <dbReference type="Proteomes" id="UP000225108"/>
    </source>
</evidence>
<comment type="caution">
    <text evidence="7">The sequence shown here is derived from an EMBL/GenBank/DDBJ whole genome shotgun (WGS) entry which is preliminary data.</text>
</comment>
<evidence type="ECO:0000259" key="6">
    <source>
        <dbReference type="PROSITE" id="PS51387"/>
    </source>
</evidence>
<dbReference type="InterPro" id="IPR006093">
    <property type="entry name" value="Oxy_OxRdtase_FAD_BS"/>
</dbReference>
<protein>
    <submittedName>
        <fullName evidence="7">FAD-linked oxidoreductase</fullName>
    </submittedName>
</protein>
<dbReference type="InterPro" id="IPR016166">
    <property type="entry name" value="FAD-bd_PCMH"/>
</dbReference>
<evidence type="ECO:0000313" key="7">
    <source>
        <dbReference type="EMBL" id="PHV67521.1"/>
    </source>
</evidence>
<dbReference type="InterPro" id="IPR012951">
    <property type="entry name" value="BBE"/>
</dbReference>
<reference evidence="7 8" key="1">
    <citation type="submission" date="2017-10" db="EMBL/GenBank/DDBJ databases">
        <title>The draft genome sequence of Williamsia sp. BULT 1.1 isolated from the semi-arid grassland soils from South Africa.</title>
        <authorList>
            <person name="Kabwe M.H."/>
            <person name="Govender N."/>
            <person name="Mutseka Lunga P."/>
            <person name="Vikram S."/>
            <person name="Makhalanyane T.P."/>
        </authorList>
    </citation>
    <scope>NUCLEOTIDE SEQUENCE [LARGE SCALE GENOMIC DNA]</scope>
    <source>
        <strain evidence="7 8">BULT 1.1</strain>
    </source>
</reference>
<dbReference type="Proteomes" id="UP000225108">
    <property type="component" value="Unassembled WGS sequence"/>
</dbReference>
<name>A0A2G3PP23_WILMA</name>
<dbReference type="Pfam" id="PF01565">
    <property type="entry name" value="FAD_binding_4"/>
    <property type="match status" value="1"/>
</dbReference>
<keyword evidence="4" id="KW-0274">FAD</keyword>
<keyword evidence="5" id="KW-0560">Oxidoreductase</keyword>
<comment type="similarity">
    <text evidence="2">Belongs to the oxygen-dependent FAD-linked oxidoreductase family.</text>
</comment>
<dbReference type="PANTHER" id="PTHR42973:SF39">
    <property type="entry name" value="FAD-BINDING PCMH-TYPE DOMAIN-CONTAINING PROTEIN"/>
    <property type="match status" value="1"/>
</dbReference>
<dbReference type="GO" id="GO:0071949">
    <property type="term" value="F:FAD binding"/>
    <property type="evidence" value="ECO:0007669"/>
    <property type="project" value="InterPro"/>
</dbReference>
<comment type="cofactor">
    <cofactor evidence="1">
        <name>FAD</name>
        <dbReference type="ChEBI" id="CHEBI:57692"/>
    </cofactor>
</comment>
<feature type="domain" description="FAD-binding PCMH-type" evidence="6">
    <location>
        <begin position="79"/>
        <end position="251"/>
    </location>
</feature>
<dbReference type="SUPFAM" id="SSF56176">
    <property type="entry name" value="FAD-binding/transporter-associated domain-like"/>
    <property type="match status" value="1"/>
</dbReference>
<evidence type="ECO:0000256" key="2">
    <source>
        <dbReference type="ARBA" id="ARBA00005466"/>
    </source>
</evidence>
<evidence type="ECO:0000256" key="3">
    <source>
        <dbReference type="ARBA" id="ARBA00022630"/>
    </source>
</evidence>
<dbReference type="Gene3D" id="3.30.43.10">
    <property type="entry name" value="Uridine Diphospho-n-acetylenolpyruvylglucosamine Reductase, domain 2"/>
    <property type="match status" value="1"/>
</dbReference>
<dbReference type="GO" id="GO:0016491">
    <property type="term" value="F:oxidoreductase activity"/>
    <property type="evidence" value="ECO:0007669"/>
    <property type="project" value="UniProtKB-KW"/>
</dbReference>
<gene>
    <name evidence="7" type="ORF">CSW57_07465</name>
</gene>
<dbReference type="PROSITE" id="PS51387">
    <property type="entry name" value="FAD_PCMH"/>
    <property type="match status" value="1"/>
</dbReference>
<dbReference type="PROSITE" id="PS51318">
    <property type="entry name" value="TAT"/>
    <property type="match status" value="1"/>
</dbReference>
<dbReference type="AlphaFoldDB" id="A0A2G3PP23"/>
<evidence type="ECO:0000256" key="5">
    <source>
        <dbReference type="ARBA" id="ARBA00023002"/>
    </source>
</evidence>
<evidence type="ECO:0000256" key="4">
    <source>
        <dbReference type="ARBA" id="ARBA00022827"/>
    </source>
</evidence>
<accession>A0A2G3PP23</accession>
<dbReference type="PROSITE" id="PS00862">
    <property type="entry name" value="OX2_COVAL_FAD"/>
    <property type="match status" value="1"/>
</dbReference>
<dbReference type="PANTHER" id="PTHR42973">
    <property type="entry name" value="BINDING OXIDOREDUCTASE, PUTATIVE (AFU_ORTHOLOGUE AFUA_1G17690)-RELATED"/>
    <property type="match status" value="1"/>
</dbReference>
<dbReference type="InterPro" id="IPR016169">
    <property type="entry name" value="FAD-bd_PCMH_sub2"/>
</dbReference>
<keyword evidence="3" id="KW-0285">Flavoprotein</keyword>
<evidence type="ECO:0000256" key="1">
    <source>
        <dbReference type="ARBA" id="ARBA00001974"/>
    </source>
</evidence>
<dbReference type="InterPro" id="IPR050416">
    <property type="entry name" value="FAD-linked_Oxidoreductase"/>
</dbReference>
<dbReference type="InterPro" id="IPR006094">
    <property type="entry name" value="Oxid_FAD_bind_N"/>
</dbReference>
<sequence length="490" mass="49916">MTFDEPLPAPWHLTRRRLLQGTLVSGLAVAVAGGTGTAWAAPRSADWAALAASISGQVILPAQRAAFTQAKQIFNTRYDGSTPVAVVAPKTVADVQRCMAFAVKHRLRVATRSGGHSYTGASAASGLLVVDLRRLDGGIGYDGGNGLATVTPASTLYAVAGGLAQQGRSVPVGTCATVGVAGLTLGGGLGVDSRLHGLTCDSLAAATMVLPSGEAVTVAPGERDDLYWALRGGGGGNFGIVTSLTFRTAPSVGKDVVTMNFPPASAATVISGWRRWLSVAEPSAWANVNIGSDRRGGVTCSVLLVCATGAGRRIAADISAAVGVAPSGSDYSTLDPMATFLRLSGGATAPRHGFVAGSDILAQITDPIAAAIVTAVRNRSRAGGAGLVIIDPLDGAISGVAPGATAFPWRTHAASLQWFTDVAPGASYLSPTSWVKSAHSTIGAASAGAYVNYIESGVAPSRYFGANLPRLRSVRTKYDPARTMYSGLDI</sequence>
<dbReference type="EMBL" id="PEBD01000005">
    <property type="protein sequence ID" value="PHV67521.1"/>
    <property type="molecule type" value="Genomic_DNA"/>
</dbReference>